<dbReference type="EMBL" id="VUJU01005057">
    <property type="protein sequence ID" value="KAF0752429.1"/>
    <property type="molecule type" value="Genomic_DNA"/>
</dbReference>
<keyword evidence="12" id="KW-1185">Reference proteome</keyword>
<dbReference type="PANTHER" id="PTHR11099">
    <property type="entry name" value="VACUOLAR SORTING PROTEIN 35"/>
    <property type="match status" value="1"/>
</dbReference>
<evidence type="ECO:0000256" key="3">
    <source>
        <dbReference type="ARBA" id="ARBA00004496"/>
    </source>
</evidence>
<reference evidence="11 12" key="1">
    <citation type="submission" date="2019-08" db="EMBL/GenBank/DDBJ databases">
        <title>Whole genome of Aphis craccivora.</title>
        <authorList>
            <person name="Voronova N.V."/>
            <person name="Shulinski R.S."/>
            <person name="Bandarenka Y.V."/>
            <person name="Zhorov D.G."/>
            <person name="Warner D."/>
        </authorList>
    </citation>
    <scope>NUCLEOTIDE SEQUENCE [LARGE SCALE GENOMIC DNA]</scope>
    <source>
        <strain evidence="11">180601</strain>
        <tissue evidence="11">Whole Body</tissue>
    </source>
</reference>
<evidence type="ECO:0000256" key="4">
    <source>
        <dbReference type="ARBA" id="ARBA00006536"/>
    </source>
</evidence>
<comment type="subcellular location">
    <subcellularLocation>
        <location evidence="3">Cytoplasm</location>
    </subcellularLocation>
    <subcellularLocation>
        <location evidence="2">Golgi apparatus membrane</location>
    </subcellularLocation>
    <subcellularLocation>
        <location evidence="1">Membrane</location>
        <topology evidence="1">Peripheral membrane protein</topology>
    </subcellularLocation>
</comment>
<name>A0A6G0YBC4_APHCR</name>
<evidence type="ECO:0000256" key="2">
    <source>
        <dbReference type="ARBA" id="ARBA00004394"/>
    </source>
</evidence>
<dbReference type="Pfam" id="PF03635">
    <property type="entry name" value="Vps35"/>
    <property type="match status" value="2"/>
</dbReference>
<dbReference type="Gene3D" id="1.25.40.660">
    <property type="entry name" value="Vacuolar protein sorting-associated protein 35, helical subcomplex Vps35-C"/>
    <property type="match status" value="1"/>
</dbReference>
<sequence>MTQMEDQEKQLEFALASVQKQGVHMKMCLDKNKLMEALKHASAMLAELRTSLLSPKSYYELFMKVTNELCYLDLYLVEEFERGRKVDDLYQIIQYAGNIVPRLYLLITVGLVYIKTNTNLKRDLLKDLVEMCRGVQHPLRGLFLRHYLLQCSKNVLPDIPDNEETEHPEGTVRDSIDFILMNFAEMNKLWVRMQHQGHSREKERREKEREELKILVGTNLVRLSHLDSITLDKYRKLHKKLIQCSIKVNNPKFEPVQQKFHLLCYPFVMWKQHLQVVLPGILEQIVSCRDAIAQEYLMECIIQVFPDEFHLYTLNVFLKSCCELQPSVNVKTIVILMINRLTIFTFHNSNASEVKLFEVLTEQIANIIQSRDLPLEDTVSLQAAMVGLALKCYPDNLDYVDKSLQTISDTFAKRKIEKISHKNPVSRELMALMKLPIDNYNDLLLVMKLKHFPEIIEYFDYTGRKTIAIYLLQNAVQCRTMIPSVEQTEIVLTMVSPLVKDQPDQPVGEEDPEDFAEEQSLLGRFVHHMKADEPDLQFKILMAEREHFSLGGNKRICYTLPPLVFQAYQLALIYSGKRKEDELWEKKCRKIFQFCHQTILELTKAELAELPLRLFLQGALTISQINFKNYETVAYEFYSQAFTLYEEEISESKCQLAAIILLIGTFEKINCFDEENAEPVRTQCALAASKLLKKPDQCRAVAISSHLFWSAQNNVGQPLQDGKRVMDCLKKCVRITKQCMEVSVQVQLFVELLNYYVYFYERGNNNVSVDILNQLIGQIKKEITGLTANEETEQITKHFENTIAYLQNRIESADTEDSVFKALEGLML</sequence>
<evidence type="ECO:0000256" key="10">
    <source>
        <dbReference type="PIRNR" id="PIRNR009375"/>
    </source>
</evidence>
<proteinExistence type="inferred from homology"/>
<evidence type="ECO:0000256" key="1">
    <source>
        <dbReference type="ARBA" id="ARBA00004170"/>
    </source>
</evidence>
<dbReference type="GO" id="GO:0006886">
    <property type="term" value="P:intracellular protein transport"/>
    <property type="evidence" value="ECO:0007669"/>
    <property type="project" value="TreeGrafter"/>
</dbReference>
<dbReference type="PANTHER" id="PTHR11099:SF0">
    <property type="entry name" value="VACUOLAR PROTEIN SORTING-ASSOCIATED PROTEIN 35"/>
    <property type="match status" value="1"/>
</dbReference>
<dbReference type="Proteomes" id="UP000478052">
    <property type="component" value="Unassembled WGS sequence"/>
</dbReference>
<evidence type="ECO:0000256" key="5">
    <source>
        <dbReference type="ARBA" id="ARBA00022448"/>
    </source>
</evidence>
<organism evidence="11 12">
    <name type="scientific">Aphis craccivora</name>
    <name type="common">Cowpea aphid</name>
    <dbReference type="NCBI Taxonomy" id="307492"/>
    <lineage>
        <taxon>Eukaryota</taxon>
        <taxon>Metazoa</taxon>
        <taxon>Ecdysozoa</taxon>
        <taxon>Arthropoda</taxon>
        <taxon>Hexapoda</taxon>
        <taxon>Insecta</taxon>
        <taxon>Pterygota</taxon>
        <taxon>Neoptera</taxon>
        <taxon>Paraneoptera</taxon>
        <taxon>Hemiptera</taxon>
        <taxon>Sternorrhyncha</taxon>
        <taxon>Aphidomorpha</taxon>
        <taxon>Aphidoidea</taxon>
        <taxon>Aphididae</taxon>
        <taxon>Aphidini</taxon>
        <taxon>Aphis</taxon>
        <taxon>Aphis</taxon>
    </lineage>
</organism>
<keyword evidence="7 10" id="KW-0653">Protein transport</keyword>
<dbReference type="GO" id="GO:0042147">
    <property type="term" value="P:retrograde transport, endosome to Golgi"/>
    <property type="evidence" value="ECO:0007669"/>
    <property type="project" value="InterPro"/>
</dbReference>
<accession>A0A6G0YBC4</accession>
<dbReference type="PIRSF" id="PIRSF009375">
    <property type="entry name" value="Retromer_Vps35"/>
    <property type="match status" value="1"/>
</dbReference>
<dbReference type="GO" id="GO:0000139">
    <property type="term" value="C:Golgi membrane"/>
    <property type="evidence" value="ECO:0007669"/>
    <property type="project" value="UniProtKB-SubCell"/>
</dbReference>
<dbReference type="AlphaFoldDB" id="A0A6G0YBC4"/>
<comment type="similarity">
    <text evidence="4 10">Belongs to the VPS35 family.</text>
</comment>
<dbReference type="GO" id="GO:0005829">
    <property type="term" value="C:cytosol"/>
    <property type="evidence" value="ECO:0007669"/>
    <property type="project" value="GOC"/>
</dbReference>
<evidence type="ECO:0000256" key="9">
    <source>
        <dbReference type="ARBA" id="ARBA00023136"/>
    </source>
</evidence>
<dbReference type="GO" id="GO:0030906">
    <property type="term" value="C:retromer, cargo-selective complex"/>
    <property type="evidence" value="ECO:0007669"/>
    <property type="project" value="InterPro"/>
</dbReference>
<protein>
    <recommendedName>
        <fullName evidence="10">Vacuolar protein sorting-associated protein 35</fullName>
    </recommendedName>
</protein>
<dbReference type="GO" id="GO:0005770">
    <property type="term" value="C:late endosome"/>
    <property type="evidence" value="ECO:0007669"/>
    <property type="project" value="TreeGrafter"/>
</dbReference>
<evidence type="ECO:0000313" key="12">
    <source>
        <dbReference type="Proteomes" id="UP000478052"/>
    </source>
</evidence>
<keyword evidence="8" id="KW-0333">Golgi apparatus</keyword>
<dbReference type="FunFam" id="1.25.40.660:FF:000003">
    <property type="entry name" value="Vacuolar protein sorting-associated protein 35"/>
    <property type="match status" value="1"/>
</dbReference>
<dbReference type="OrthoDB" id="10258141at2759"/>
<dbReference type="InterPro" id="IPR042491">
    <property type="entry name" value="Vps35_C"/>
</dbReference>
<evidence type="ECO:0000256" key="6">
    <source>
        <dbReference type="ARBA" id="ARBA00022490"/>
    </source>
</evidence>
<dbReference type="InterPro" id="IPR005378">
    <property type="entry name" value="Vps35"/>
</dbReference>
<comment type="caution">
    <text evidence="11">The sequence shown here is derived from an EMBL/GenBank/DDBJ whole genome shotgun (WGS) entry which is preliminary data.</text>
</comment>
<evidence type="ECO:0000256" key="7">
    <source>
        <dbReference type="ARBA" id="ARBA00022927"/>
    </source>
</evidence>
<evidence type="ECO:0000256" key="8">
    <source>
        <dbReference type="ARBA" id="ARBA00023034"/>
    </source>
</evidence>
<keyword evidence="5 10" id="KW-0813">Transport</keyword>
<evidence type="ECO:0000313" key="11">
    <source>
        <dbReference type="EMBL" id="KAF0752429.1"/>
    </source>
</evidence>
<comment type="function">
    <text evidence="10">Plays a role in vesicular protein sorting.</text>
</comment>
<keyword evidence="6" id="KW-0963">Cytoplasm</keyword>
<keyword evidence="9" id="KW-0472">Membrane</keyword>
<gene>
    <name evidence="11" type="ORF">FWK35_00017602</name>
</gene>